<evidence type="ECO:0000313" key="3">
    <source>
        <dbReference type="Proteomes" id="UP000645217"/>
    </source>
</evidence>
<feature type="compositionally biased region" description="Basic residues" evidence="1">
    <location>
        <begin position="38"/>
        <end position="47"/>
    </location>
</feature>
<organism evidence="2 3">
    <name type="scientific">Sphaerisporangium melleum</name>
    <dbReference type="NCBI Taxonomy" id="321316"/>
    <lineage>
        <taxon>Bacteria</taxon>
        <taxon>Bacillati</taxon>
        <taxon>Actinomycetota</taxon>
        <taxon>Actinomycetes</taxon>
        <taxon>Streptosporangiales</taxon>
        <taxon>Streptosporangiaceae</taxon>
        <taxon>Sphaerisporangium</taxon>
    </lineage>
</organism>
<accession>A0A917RD21</accession>
<dbReference type="Proteomes" id="UP000645217">
    <property type="component" value="Unassembled WGS sequence"/>
</dbReference>
<proteinExistence type="predicted"/>
<reference evidence="2" key="2">
    <citation type="submission" date="2020-09" db="EMBL/GenBank/DDBJ databases">
        <authorList>
            <person name="Sun Q."/>
            <person name="Ohkuma M."/>
        </authorList>
    </citation>
    <scope>NUCLEOTIDE SEQUENCE</scope>
    <source>
        <strain evidence="2">JCM 13064</strain>
    </source>
</reference>
<evidence type="ECO:0000256" key="1">
    <source>
        <dbReference type="SAM" id="MobiDB-lite"/>
    </source>
</evidence>
<name>A0A917RD21_9ACTN</name>
<reference evidence="2" key="1">
    <citation type="journal article" date="2014" name="Int. J. Syst. Evol. Microbiol.">
        <title>Complete genome sequence of Corynebacterium casei LMG S-19264T (=DSM 44701T), isolated from a smear-ripened cheese.</title>
        <authorList>
            <consortium name="US DOE Joint Genome Institute (JGI-PGF)"/>
            <person name="Walter F."/>
            <person name="Albersmeier A."/>
            <person name="Kalinowski J."/>
            <person name="Ruckert C."/>
        </authorList>
    </citation>
    <scope>NUCLEOTIDE SEQUENCE</scope>
    <source>
        <strain evidence="2">JCM 13064</strain>
    </source>
</reference>
<evidence type="ECO:0000313" key="2">
    <source>
        <dbReference type="EMBL" id="GGL01710.1"/>
    </source>
</evidence>
<comment type="caution">
    <text evidence="2">The sequence shown here is derived from an EMBL/GenBank/DDBJ whole genome shotgun (WGS) entry which is preliminary data.</text>
</comment>
<protein>
    <submittedName>
        <fullName evidence="2">Uncharacterized protein</fullName>
    </submittedName>
</protein>
<gene>
    <name evidence="2" type="ORF">GCM10007964_49700</name>
</gene>
<keyword evidence="3" id="KW-1185">Reference proteome</keyword>
<feature type="region of interest" description="Disordered" evidence="1">
    <location>
        <begin position="1"/>
        <end position="76"/>
    </location>
</feature>
<dbReference type="EMBL" id="BMNT01000029">
    <property type="protein sequence ID" value="GGL01710.1"/>
    <property type="molecule type" value="Genomic_DNA"/>
</dbReference>
<sequence>MPSPETWKSRGLSRTPGAQWRQGPDHLTETFAPSSARMKARSLRRVRANQPEPRPDPSSERQVAGGHLAGRSHSQPLWRAAAAASMRLRVPVFPMAADR</sequence>
<dbReference type="AlphaFoldDB" id="A0A917RD21"/>